<dbReference type="EMBL" id="FNQP01000025">
    <property type="protein sequence ID" value="SEB01606.1"/>
    <property type="molecule type" value="Genomic_DNA"/>
</dbReference>
<dbReference type="InterPro" id="IPR020011">
    <property type="entry name" value="FimV_C"/>
</dbReference>
<keyword evidence="6" id="KW-1185">Reference proteome</keyword>
<dbReference type="OrthoDB" id="5298707at2"/>
<accession>A0A1H4FWA5</accession>
<keyword evidence="3" id="KW-0732">Signal</keyword>
<name>A0A1H4FWA5_9GAMM</name>
<dbReference type="InterPro" id="IPR038440">
    <property type="entry name" value="FimV_C_sf"/>
</dbReference>
<dbReference type="InterPro" id="IPR018392">
    <property type="entry name" value="LysM"/>
</dbReference>
<dbReference type="Pfam" id="PF25800">
    <property type="entry name" value="FimV_N"/>
    <property type="match status" value="1"/>
</dbReference>
<feature type="compositionally biased region" description="Low complexity" evidence="2">
    <location>
        <begin position="161"/>
        <end position="174"/>
    </location>
</feature>
<dbReference type="Proteomes" id="UP000199397">
    <property type="component" value="Unassembled WGS sequence"/>
</dbReference>
<dbReference type="InterPro" id="IPR020012">
    <property type="entry name" value="LysM_FimV"/>
</dbReference>
<dbReference type="RefSeq" id="WP_093070145.1">
    <property type="nucleotide sequence ID" value="NZ_FNQP01000025.1"/>
</dbReference>
<dbReference type="NCBIfam" id="TIGR03504">
    <property type="entry name" value="FimV_Cterm"/>
    <property type="match status" value="1"/>
</dbReference>
<dbReference type="CDD" id="cd00118">
    <property type="entry name" value="LysM"/>
    <property type="match status" value="1"/>
</dbReference>
<reference evidence="5 6" key="1">
    <citation type="submission" date="2016-10" db="EMBL/GenBank/DDBJ databases">
        <authorList>
            <person name="de Groot N.N."/>
        </authorList>
    </citation>
    <scope>NUCLEOTIDE SEQUENCE [LARGE SCALE GENOMIC DNA]</scope>
    <source>
        <strain evidence="5 6">DSM 21228</strain>
    </source>
</reference>
<feature type="domain" description="LysM" evidence="4">
    <location>
        <begin position="177"/>
        <end position="232"/>
    </location>
</feature>
<evidence type="ECO:0000256" key="1">
    <source>
        <dbReference type="SAM" id="Coils"/>
    </source>
</evidence>
<evidence type="ECO:0000313" key="6">
    <source>
        <dbReference type="Proteomes" id="UP000199397"/>
    </source>
</evidence>
<feature type="chain" id="PRO_5011541678" evidence="3">
    <location>
        <begin position="22"/>
        <end position="1018"/>
    </location>
</feature>
<feature type="coiled-coil region" evidence="1">
    <location>
        <begin position="328"/>
        <end position="369"/>
    </location>
</feature>
<gene>
    <name evidence="5" type="ORF">SAMN05660964_03153</name>
</gene>
<dbReference type="NCBIfam" id="TIGR03505">
    <property type="entry name" value="FimV_core"/>
    <property type="match status" value="1"/>
</dbReference>
<sequence>MNKQALSLAIFIAGAYPAASSALGLGDIESNSHLNQPLRAKIDLLSAAPADASQIQVRLAPPEVFNRVGVARPEFLGNLRFTPTVQGGKPVILVSSDTPIQEPFVNFLLEVSWPQGQLLKEYTVMLDPPVLMQPGNTVAGEAAVRAEPKATGNVRRPAREPSATSAAQQPAAASRNRTYRVKSGDTLFRVASRLQRSGVSNDQMMMALFRANPGAFIDKNINNLRAGALMKAPSGSEISAVPQAEARRQIRQQNAEWRELRKSLAGNTVPQQGQSTNQAKTKQVTQANATPAKAANNATDKARLEVLGAKTGEGTATNAAVAAGTAKLAEIEKQLALANESLAARQNENNELKSRVTDLESMLNKKNRLLELRDSQLADLQKQLAANGIKVPSTADTADAQGAGTQPVAVTPEQGKDIQMQMANVNGQDNNTILRTEQPTQPAPVLPTETVTKTNTALGQNTSAVATPADTATSNTSAVPLKPAIVPVTPAADAQKAVKPSPVFADQTGGSDDLLGLLTSPLALKIGAGSLALLLLLWLLGRRRKPDGTASGQAQSRVANLDDDLDVPVVDEPFDMNALERELEKADKGNTYGVLTASAKAEEDPFGIGGIGAEPSSEANEDDCLTEANVYIAYGLYQQAETELKKCIERYPDKPEYRHKLMECYFVANNRDAFDSQAQQFAAMPVKGKEALWQSVVEWGRKISPDNRLYQGDMSQTAATPSVAATVAAALGGVAAATAGAALASSRDSDDAIPVASAASATPNTEPEDFNDLDLGDLDFDDIDLDKLLQEEDVADIEPHQPLPAAQMPDLPDLTVMVADKAKDETLTGDEAFELGELDDDLDLDFDLEDLEGATKPQPQSQPDIVAVSHDQYDAVDTDDLLDFDLTDLGDNATVVANPPVAAVEPEMTVASSATHLNLHLDNETGIKRILPKDTFYAPISDEDKDWLGDIDDALSFLDFPDEEIDLHEAHISTKLDLARAYLDMGDIEGARSTLEEVMVEGNDDQRCEAEMLLHQTG</sequence>
<evidence type="ECO:0000256" key="2">
    <source>
        <dbReference type="SAM" id="MobiDB-lite"/>
    </source>
</evidence>
<evidence type="ECO:0000256" key="3">
    <source>
        <dbReference type="SAM" id="SignalP"/>
    </source>
</evidence>
<protein>
    <submittedName>
        <fullName evidence="5">Pilus assembly protein FimV</fullName>
    </submittedName>
</protein>
<organism evidence="5 6">
    <name type="scientific">Thiothrix caldifontis</name>
    <dbReference type="NCBI Taxonomy" id="525918"/>
    <lineage>
        <taxon>Bacteria</taxon>
        <taxon>Pseudomonadati</taxon>
        <taxon>Pseudomonadota</taxon>
        <taxon>Gammaproteobacteria</taxon>
        <taxon>Thiotrichales</taxon>
        <taxon>Thiotrichaceae</taxon>
        <taxon>Thiothrix</taxon>
    </lineage>
</organism>
<dbReference type="PROSITE" id="PS51782">
    <property type="entry name" value="LYSM"/>
    <property type="match status" value="1"/>
</dbReference>
<dbReference type="InterPro" id="IPR057840">
    <property type="entry name" value="FimV_N"/>
</dbReference>
<evidence type="ECO:0000259" key="4">
    <source>
        <dbReference type="PROSITE" id="PS51782"/>
    </source>
</evidence>
<keyword evidence="1" id="KW-0175">Coiled coil</keyword>
<evidence type="ECO:0000313" key="5">
    <source>
        <dbReference type="EMBL" id="SEB01606.1"/>
    </source>
</evidence>
<proteinExistence type="predicted"/>
<feature type="region of interest" description="Disordered" evidence="2">
    <location>
        <begin position="148"/>
        <end position="179"/>
    </location>
</feature>
<dbReference type="Gene3D" id="3.10.350.10">
    <property type="entry name" value="LysM domain"/>
    <property type="match status" value="1"/>
</dbReference>
<dbReference type="STRING" id="525918.SAMN05660964_03153"/>
<dbReference type="InterPro" id="IPR036779">
    <property type="entry name" value="LysM_dom_sf"/>
</dbReference>
<feature type="signal peptide" evidence="3">
    <location>
        <begin position="1"/>
        <end position="21"/>
    </location>
</feature>
<dbReference type="Gene3D" id="1.20.58.2200">
    <property type="match status" value="1"/>
</dbReference>
<dbReference type="AlphaFoldDB" id="A0A1H4FWA5"/>